<evidence type="ECO:0000313" key="2">
    <source>
        <dbReference type="EMBL" id="KOS43028.1"/>
    </source>
</evidence>
<keyword evidence="3" id="KW-1185">Reference proteome</keyword>
<reference evidence="2 3" key="1">
    <citation type="submission" date="2015-08" db="EMBL/GenBank/DDBJ databases">
        <title>Genome sequencing of Penicillium nordicum.</title>
        <authorList>
            <person name="Nguyen H.D."/>
            <person name="Seifert K.A."/>
        </authorList>
    </citation>
    <scope>NUCLEOTIDE SEQUENCE [LARGE SCALE GENOMIC DNA]</scope>
    <source>
        <strain evidence="2 3">DAOMC 185683</strain>
    </source>
</reference>
<dbReference type="Gene3D" id="3.10.450.50">
    <property type="match status" value="1"/>
</dbReference>
<feature type="domain" description="SnoaL-like" evidence="1">
    <location>
        <begin position="48"/>
        <end position="173"/>
    </location>
</feature>
<dbReference type="Proteomes" id="UP000037696">
    <property type="component" value="Unassembled WGS sequence"/>
</dbReference>
<evidence type="ECO:0000259" key="1">
    <source>
        <dbReference type="Pfam" id="PF13577"/>
    </source>
</evidence>
<comment type="caution">
    <text evidence="2">The sequence shown here is derived from an EMBL/GenBank/DDBJ whole genome shotgun (WGS) entry which is preliminary data.</text>
</comment>
<dbReference type="STRING" id="229535.A0A0M8P157"/>
<organism evidence="2 3">
    <name type="scientific">Penicillium nordicum</name>
    <dbReference type="NCBI Taxonomy" id="229535"/>
    <lineage>
        <taxon>Eukaryota</taxon>
        <taxon>Fungi</taxon>
        <taxon>Dikarya</taxon>
        <taxon>Ascomycota</taxon>
        <taxon>Pezizomycotina</taxon>
        <taxon>Eurotiomycetes</taxon>
        <taxon>Eurotiomycetidae</taxon>
        <taxon>Eurotiales</taxon>
        <taxon>Aspergillaceae</taxon>
        <taxon>Penicillium</taxon>
    </lineage>
</organism>
<dbReference type="OrthoDB" id="2148716at2759"/>
<dbReference type="InterPro" id="IPR037401">
    <property type="entry name" value="SnoaL-like"/>
</dbReference>
<proteinExistence type="predicted"/>
<sequence>MCPVASKSAHQLAFILDVNFNHPYRQSSIDNMVRNGTPLPAKLAGPPLSDREAIADACYRAFASIDHASEELLESSATPDIYTDIAFKACDGYEELKNKVWINVAERVDTVHYLSNVRVSVDTETTARVTFNAQAVHCPVGKGYEPDSTKFTTGAFYACDAVKVDDLWKLKTMKSTHIWSTGDPSIMKPPGSE</sequence>
<dbReference type="Pfam" id="PF13577">
    <property type="entry name" value="SnoaL_4"/>
    <property type="match status" value="1"/>
</dbReference>
<dbReference type="InterPro" id="IPR032710">
    <property type="entry name" value="NTF2-like_dom_sf"/>
</dbReference>
<dbReference type="EMBL" id="LHQQ01000091">
    <property type="protein sequence ID" value="KOS43028.1"/>
    <property type="molecule type" value="Genomic_DNA"/>
</dbReference>
<gene>
    <name evidence="2" type="ORF">ACN38_g6092</name>
</gene>
<evidence type="ECO:0000313" key="3">
    <source>
        <dbReference type="Proteomes" id="UP000037696"/>
    </source>
</evidence>
<dbReference type="CDD" id="cd00531">
    <property type="entry name" value="NTF2_like"/>
    <property type="match status" value="1"/>
</dbReference>
<protein>
    <recommendedName>
        <fullName evidence="1">SnoaL-like domain-containing protein</fullName>
    </recommendedName>
</protein>
<dbReference type="AlphaFoldDB" id="A0A0M8P157"/>
<accession>A0A0M8P157</accession>
<name>A0A0M8P157_9EURO</name>
<dbReference type="SUPFAM" id="SSF54427">
    <property type="entry name" value="NTF2-like"/>
    <property type="match status" value="1"/>
</dbReference>